<dbReference type="InterPro" id="IPR035985">
    <property type="entry name" value="Ubiquitin-activating_enz"/>
</dbReference>
<dbReference type="PANTHER" id="PTHR43267:SF3">
    <property type="entry name" value="THIF PROTEIN"/>
    <property type="match status" value="1"/>
</dbReference>
<evidence type="ECO:0000313" key="2">
    <source>
        <dbReference type="EMBL" id="GAA4779656.1"/>
    </source>
</evidence>
<dbReference type="PANTHER" id="PTHR43267">
    <property type="entry name" value="TRNA THREONYLCARBAMOYLADENOSINE DEHYDRATASE"/>
    <property type="match status" value="1"/>
</dbReference>
<protein>
    <recommendedName>
        <fullName evidence="1">THIF-type NAD/FAD binding fold domain-containing protein</fullName>
    </recommendedName>
</protein>
<accession>A0ABP9AFS7</accession>
<dbReference type="InterPro" id="IPR045886">
    <property type="entry name" value="ThiF/MoeB/HesA"/>
</dbReference>
<dbReference type="CDD" id="cd01483">
    <property type="entry name" value="E1_enzyme_family"/>
    <property type="match status" value="1"/>
</dbReference>
<dbReference type="EMBL" id="BAABIQ010000003">
    <property type="protein sequence ID" value="GAA4779656.1"/>
    <property type="molecule type" value="Genomic_DNA"/>
</dbReference>
<keyword evidence="3" id="KW-1185">Reference proteome</keyword>
<sequence>MNLTYLPLFYDLSSREQRDALNELMARNPAIQLIDNILEQIQELVRVLFPSETIGEENLKQRVEVYLQNVDLATYGTWVYYPWLEKIVHLLNEEDFIRVRTSRNMYKIDQKEIATLGKKKIGVLGLSVGQSVALTLAMERTCGEIRLADFDHVELSNMNRLRCSITDLGINKAILAARQIAELDPYIKVRCYTDGATEDNLDDLLLVGGKLDLLVEECDGINMKILSRLKAKEFQIPVLMDTNDSGMLDMERFDLEPDRPILHGRLKVLEGLSSIAIAEQLRNLSFPEKIKYLSEMIGIENVSDAMKRSLPEMNKTIVGWPQLASSVMLGGAMITDVARRVLLGQLQSSGRFFVEFADLINDDPDKDFCRS</sequence>
<evidence type="ECO:0000259" key="1">
    <source>
        <dbReference type="Pfam" id="PF00899"/>
    </source>
</evidence>
<organism evidence="2 3">
    <name type="scientific">Olivibacter ginsenosidimutans</name>
    <dbReference type="NCBI Taxonomy" id="1176537"/>
    <lineage>
        <taxon>Bacteria</taxon>
        <taxon>Pseudomonadati</taxon>
        <taxon>Bacteroidota</taxon>
        <taxon>Sphingobacteriia</taxon>
        <taxon>Sphingobacteriales</taxon>
        <taxon>Sphingobacteriaceae</taxon>
        <taxon>Olivibacter</taxon>
    </lineage>
</organism>
<dbReference type="Gene3D" id="3.40.50.720">
    <property type="entry name" value="NAD(P)-binding Rossmann-like Domain"/>
    <property type="match status" value="1"/>
</dbReference>
<dbReference type="Proteomes" id="UP001501411">
    <property type="component" value="Unassembled WGS sequence"/>
</dbReference>
<evidence type="ECO:0000313" key="3">
    <source>
        <dbReference type="Proteomes" id="UP001501411"/>
    </source>
</evidence>
<name>A0ABP9AFS7_9SPHI</name>
<gene>
    <name evidence="2" type="ORF">GCM10023231_03040</name>
</gene>
<dbReference type="InterPro" id="IPR000594">
    <property type="entry name" value="ThiF_NAD_FAD-bd"/>
</dbReference>
<dbReference type="SUPFAM" id="SSF69572">
    <property type="entry name" value="Activating enzymes of the ubiquitin-like proteins"/>
    <property type="match status" value="1"/>
</dbReference>
<dbReference type="Pfam" id="PF00899">
    <property type="entry name" value="ThiF"/>
    <property type="match status" value="1"/>
</dbReference>
<dbReference type="RefSeq" id="WP_345229922.1">
    <property type="nucleotide sequence ID" value="NZ_BAABIQ010000003.1"/>
</dbReference>
<reference evidence="3" key="1">
    <citation type="journal article" date="2019" name="Int. J. Syst. Evol. Microbiol.">
        <title>The Global Catalogue of Microorganisms (GCM) 10K type strain sequencing project: providing services to taxonomists for standard genome sequencing and annotation.</title>
        <authorList>
            <consortium name="The Broad Institute Genomics Platform"/>
            <consortium name="The Broad Institute Genome Sequencing Center for Infectious Disease"/>
            <person name="Wu L."/>
            <person name="Ma J."/>
        </authorList>
    </citation>
    <scope>NUCLEOTIDE SEQUENCE [LARGE SCALE GENOMIC DNA]</scope>
    <source>
        <strain evidence="3">JCM 18200</strain>
    </source>
</reference>
<comment type="caution">
    <text evidence="2">The sequence shown here is derived from an EMBL/GenBank/DDBJ whole genome shotgun (WGS) entry which is preliminary data.</text>
</comment>
<proteinExistence type="predicted"/>
<feature type="domain" description="THIF-type NAD/FAD binding fold" evidence="1">
    <location>
        <begin position="102"/>
        <end position="238"/>
    </location>
</feature>